<evidence type="ECO:0000313" key="3">
    <source>
        <dbReference type="EMBL" id="CAG2069349.1"/>
    </source>
</evidence>
<feature type="domain" description="Carboxylesterase type B" evidence="2">
    <location>
        <begin position="1"/>
        <end position="68"/>
    </location>
</feature>
<sequence>APQAADSWTGQRDALQFGSNCRQIRGGSEDCLFVNVFTPKLPNEDDNSLLPVLFVIHGGAFIGRSGDLKPGHMMDKGL</sequence>
<reference evidence="3" key="1">
    <citation type="submission" date="2021-03" db="EMBL/GenBank/DDBJ databases">
        <authorList>
            <person name="Tran Van P."/>
        </authorList>
    </citation>
    <scope>NUCLEOTIDE SEQUENCE</scope>
</reference>
<dbReference type="Gene3D" id="3.40.50.1820">
    <property type="entry name" value="alpha/beta hydrolase"/>
    <property type="match status" value="1"/>
</dbReference>
<organism evidence="3 4">
    <name type="scientific">Timema podura</name>
    <name type="common">Walking stick</name>
    <dbReference type="NCBI Taxonomy" id="61482"/>
    <lineage>
        <taxon>Eukaryota</taxon>
        <taxon>Metazoa</taxon>
        <taxon>Ecdysozoa</taxon>
        <taxon>Arthropoda</taxon>
        <taxon>Hexapoda</taxon>
        <taxon>Insecta</taxon>
        <taxon>Pterygota</taxon>
        <taxon>Neoptera</taxon>
        <taxon>Polyneoptera</taxon>
        <taxon>Phasmatodea</taxon>
        <taxon>Timematodea</taxon>
        <taxon>Timematoidea</taxon>
        <taxon>Timematidae</taxon>
        <taxon>Timema</taxon>
    </lineage>
</organism>
<dbReference type="InterPro" id="IPR050309">
    <property type="entry name" value="Type-B_Carboxylest/Lipase"/>
</dbReference>
<name>A0ABN7PNB8_TIMPD</name>
<dbReference type="PROSITE" id="PS00941">
    <property type="entry name" value="CARBOXYLESTERASE_B_2"/>
    <property type="match status" value="1"/>
</dbReference>
<evidence type="ECO:0000256" key="1">
    <source>
        <dbReference type="ARBA" id="ARBA00023180"/>
    </source>
</evidence>
<keyword evidence="4" id="KW-1185">Reference proteome</keyword>
<dbReference type="InterPro" id="IPR019819">
    <property type="entry name" value="Carboxylesterase_B_CS"/>
</dbReference>
<comment type="caution">
    <text evidence="3">The sequence shown here is derived from an EMBL/GenBank/DDBJ whole genome shotgun (WGS) entry which is preliminary data.</text>
</comment>
<gene>
    <name evidence="3" type="ORF">TPAB3V08_LOCUS16291</name>
</gene>
<dbReference type="InterPro" id="IPR002018">
    <property type="entry name" value="CarbesteraseB"/>
</dbReference>
<dbReference type="SUPFAM" id="SSF53474">
    <property type="entry name" value="alpha/beta-Hydrolases"/>
    <property type="match status" value="1"/>
</dbReference>
<dbReference type="InterPro" id="IPR029058">
    <property type="entry name" value="AB_hydrolase_fold"/>
</dbReference>
<protein>
    <recommendedName>
        <fullName evidence="2">Carboxylesterase type B domain-containing protein</fullName>
    </recommendedName>
</protein>
<dbReference type="EMBL" id="CAJPIN010130634">
    <property type="protein sequence ID" value="CAG2069349.1"/>
    <property type="molecule type" value="Genomic_DNA"/>
</dbReference>
<feature type="non-terminal residue" evidence="3">
    <location>
        <position position="78"/>
    </location>
</feature>
<feature type="non-terminal residue" evidence="3">
    <location>
        <position position="1"/>
    </location>
</feature>
<dbReference type="Proteomes" id="UP001153148">
    <property type="component" value="Unassembled WGS sequence"/>
</dbReference>
<evidence type="ECO:0000313" key="4">
    <source>
        <dbReference type="Proteomes" id="UP001153148"/>
    </source>
</evidence>
<keyword evidence="1" id="KW-0325">Glycoprotein</keyword>
<dbReference type="Pfam" id="PF00135">
    <property type="entry name" value="COesterase"/>
    <property type="match status" value="1"/>
</dbReference>
<dbReference type="PANTHER" id="PTHR11559">
    <property type="entry name" value="CARBOXYLESTERASE"/>
    <property type="match status" value="1"/>
</dbReference>
<proteinExistence type="predicted"/>
<accession>A0ABN7PNB8</accession>
<evidence type="ECO:0000259" key="2">
    <source>
        <dbReference type="Pfam" id="PF00135"/>
    </source>
</evidence>